<gene>
    <name evidence="2" type="ORF">Tcan_13810</name>
</gene>
<sequence length="243" mass="27245">MLEKGIGRWDSSKLSGAHKTRKWLSPVGGTPSISASSPVDKCFFRGIDMTAYVDDSAAMPETEFYRLRHFLRQFHHLFESDRRKCQQVSRLAVLKNRPNGSVFTYLQLDDSLDRLRTSVHLSKMEYAGCDLELNPLCRSAVANAYVLATTLHSLDSVDRKRAVMFLTSRTSAQIHSIEYDLREAVKYAARNLFEVYALSIGEQSSEGEIGSFVSAPTLKNANMIHGLNGRIVPRSLPFVLLGI</sequence>
<comment type="caution">
    <text evidence="2">The sequence shown here is derived from an EMBL/GenBank/DDBJ whole genome shotgun (WGS) entry which is preliminary data.</text>
</comment>
<dbReference type="AlphaFoldDB" id="A0A0B2VIS2"/>
<organism evidence="2 3">
    <name type="scientific">Toxocara canis</name>
    <name type="common">Canine roundworm</name>
    <dbReference type="NCBI Taxonomy" id="6265"/>
    <lineage>
        <taxon>Eukaryota</taxon>
        <taxon>Metazoa</taxon>
        <taxon>Ecdysozoa</taxon>
        <taxon>Nematoda</taxon>
        <taxon>Chromadorea</taxon>
        <taxon>Rhabditida</taxon>
        <taxon>Spirurina</taxon>
        <taxon>Ascaridomorpha</taxon>
        <taxon>Ascaridoidea</taxon>
        <taxon>Toxocaridae</taxon>
        <taxon>Toxocara</taxon>
    </lineage>
</organism>
<dbReference type="PROSITE" id="PS50234">
    <property type="entry name" value="VWFA"/>
    <property type="match status" value="1"/>
</dbReference>
<protein>
    <recommendedName>
        <fullName evidence="1">VWFA domain-containing protein</fullName>
    </recommendedName>
</protein>
<dbReference type="InterPro" id="IPR002035">
    <property type="entry name" value="VWF_A"/>
</dbReference>
<dbReference type="Gene3D" id="3.40.50.410">
    <property type="entry name" value="von Willebrand factor, type A domain"/>
    <property type="match status" value="1"/>
</dbReference>
<dbReference type="SUPFAM" id="SSF53300">
    <property type="entry name" value="vWA-like"/>
    <property type="match status" value="1"/>
</dbReference>
<dbReference type="EMBL" id="JPKZ01001197">
    <property type="protein sequence ID" value="KHN83406.1"/>
    <property type="molecule type" value="Genomic_DNA"/>
</dbReference>
<reference evidence="2 3" key="1">
    <citation type="submission" date="2014-11" db="EMBL/GenBank/DDBJ databases">
        <title>Genetic blueprint of the zoonotic pathogen Toxocara canis.</title>
        <authorList>
            <person name="Zhu X.-Q."/>
            <person name="Korhonen P.K."/>
            <person name="Cai H."/>
            <person name="Young N.D."/>
            <person name="Nejsum P."/>
            <person name="von Samson-Himmelstjerna G."/>
            <person name="Boag P.R."/>
            <person name="Tan P."/>
            <person name="Li Q."/>
            <person name="Min J."/>
            <person name="Yang Y."/>
            <person name="Wang X."/>
            <person name="Fang X."/>
            <person name="Hall R.S."/>
            <person name="Hofmann A."/>
            <person name="Sternberg P.W."/>
            <person name="Jex A.R."/>
            <person name="Gasser R.B."/>
        </authorList>
    </citation>
    <scope>NUCLEOTIDE SEQUENCE [LARGE SCALE GENOMIC DNA]</scope>
    <source>
        <strain evidence="2">PN_DK_2014</strain>
    </source>
</reference>
<evidence type="ECO:0000313" key="3">
    <source>
        <dbReference type="Proteomes" id="UP000031036"/>
    </source>
</evidence>
<proteinExistence type="predicted"/>
<evidence type="ECO:0000313" key="2">
    <source>
        <dbReference type="EMBL" id="KHN83406.1"/>
    </source>
</evidence>
<accession>A0A0B2VIS2</accession>
<dbReference type="InterPro" id="IPR036465">
    <property type="entry name" value="vWFA_dom_sf"/>
</dbReference>
<feature type="domain" description="VWFA" evidence="1">
    <location>
        <begin position="48"/>
        <end position="239"/>
    </location>
</feature>
<name>A0A0B2VIS2_TOXCA</name>
<dbReference type="Proteomes" id="UP000031036">
    <property type="component" value="Unassembled WGS sequence"/>
</dbReference>
<keyword evidence="3" id="KW-1185">Reference proteome</keyword>
<dbReference type="OrthoDB" id="10670008at2759"/>
<evidence type="ECO:0000259" key="1">
    <source>
        <dbReference type="PROSITE" id="PS50234"/>
    </source>
</evidence>